<evidence type="ECO:0000256" key="1">
    <source>
        <dbReference type="SAM" id="MobiDB-lite"/>
    </source>
</evidence>
<proteinExistence type="predicted"/>
<protein>
    <submittedName>
        <fullName evidence="2">Uncharacterized protein</fullName>
    </submittedName>
</protein>
<keyword evidence="3" id="KW-1185">Reference proteome</keyword>
<dbReference type="EMBL" id="JAIWYP010000001">
    <property type="protein sequence ID" value="KAH3881276.1"/>
    <property type="molecule type" value="Genomic_DNA"/>
</dbReference>
<reference evidence="2" key="2">
    <citation type="submission" date="2020-11" db="EMBL/GenBank/DDBJ databases">
        <authorList>
            <person name="McCartney M.A."/>
            <person name="Auch B."/>
            <person name="Kono T."/>
            <person name="Mallez S."/>
            <person name="Becker A."/>
            <person name="Gohl D.M."/>
            <person name="Silverstein K.A.T."/>
            <person name="Koren S."/>
            <person name="Bechman K.B."/>
            <person name="Herman A."/>
            <person name="Abrahante J.E."/>
            <person name="Garbe J."/>
        </authorList>
    </citation>
    <scope>NUCLEOTIDE SEQUENCE</scope>
    <source>
        <strain evidence="2">Duluth1</strain>
        <tissue evidence="2">Whole animal</tissue>
    </source>
</reference>
<dbReference type="Proteomes" id="UP000828390">
    <property type="component" value="Unassembled WGS sequence"/>
</dbReference>
<evidence type="ECO:0000313" key="3">
    <source>
        <dbReference type="Proteomes" id="UP000828390"/>
    </source>
</evidence>
<comment type="caution">
    <text evidence="2">The sequence shown here is derived from an EMBL/GenBank/DDBJ whole genome shotgun (WGS) entry which is preliminary data.</text>
</comment>
<dbReference type="AlphaFoldDB" id="A0A9D4MT18"/>
<organism evidence="2 3">
    <name type="scientific">Dreissena polymorpha</name>
    <name type="common">Zebra mussel</name>
    <name type="synonym">Mytilus polymorpha</name>
    <dbReference type="NCBI Taxonomy" id="45954"/>
    <lineage>
        <taxon>Eukaryota</taxon>
        <taxon>Metazoa</taxon>
        <taxon>Spiralia</taxon>
        <taxon>Lophotrochozoa</taxon>
        <taxon>Mollusca</taxon>
        <taxon>Bivalvia</taxon>
        <taxon>Autobranchia</taxon>
        <taxon>Heteroconchia</taxon>
        <taxon>Euheterodonta</taxon>
        <taxon>Imparidentia</taxon>
        <taxon>Neoheterodontei</taxon>
        <taxon>Myida</taxon>
        <taxon>Dreissenoidea</taxon>
        <taxon>Dreissenidae</taxon>
        <taxon>Dreissena</taxon>
    </lineage>
</organism>
<gene>
    <name evidence="2" type="ORF">DPMN_005201</name>
</gene>
<feature type="region of interest" description="Disordered" evidence="1">
    <location>
        <begin position="14"/>
        <end position="44"/>
    </location>
</feature>
<evidence type="ECO:0000313" key="2">
    <source>
        <dbReference type="EMBL" id="KAH3881276.1"/>
    </source>
</evidence>
<sequence length="56" mass="6508">MFSWLVLRLRGLPKRVSKRKSRSNDPSGTENPGQDLDGNQDDEHVNKRAVRWSFLL</sequence>
<reference evidence="2" key="1">
    <citation type="journal article" date="2019" name="bioRxiv">
        <title>The Genome of the Zebra Mussel, Dreissena polymorpha: A Resource for Invasive Species Research.</title>
        <authorList>
            <person name="McCartney M.A."/>
            <person name="Auch B."/>
            <person name="Kono T."/>
            <person name="Mallez S."/>
            <person name="Zhang Y."/>
            <person name="Obille A."/>
            <person name="Becker A."/>
            <person name="Abrahante J.E."/>
            <person name="Garbe J."/>
            <person name="Badalamenti J.P."/>
            <person name="Herman A."/>
            <person name="Mangelson H."/>
            <person name="Liachko I."/>
            <person name="Sullivan S."/>
            <person name="Sone E.D."/>
            <person name="Koren S."/>
            <person name="Silverstein K.A.T."/>
            <person name="Beckman K.B."/>
            <person name="Gohl D.M."/>
        </authorList>
    </citation>
    <scope>NUCLEOTIDE SEQUENCE</scope>
    <source>
        <strain evidence="2">Duluth1</strain>
        <tissue evidence="2">Whole animal</tissue>
    </source>
</reference>
<accession>A0A9D4MT18</accession>
<name>A0A9D4MT18_DREPO</name>